<gene>
    <name evidence="3" type="primary">LOC104704156</name>
</gene>
<sequence length="243" mass="28053">MGENKFKKITAVVPNETDFVRAIGLEFRRPECFRRFRDDDHIFDIQNHYALKISSAEARFSEMLNEVLVQFPRPHTLNRSHTLLLHERYNLARYALALSDVSDAEDMVKSVSDDFVRQLLFTRTDDFDSRDKCKSLRVSALARMFTFAKRCVPVLAFLQRVREYMANLDDDAGPTTLMNQYRDDLAAGAFPKPVTEDEIADFVEPETLLWLEELDRQYDLSLEGDVGQGVDCENLGRMEALVI</sequence>
<dbReference type="Pfam" id="PF17835">
    <property type="entry name" value="NOG1_N"/>
    <property type="match status" value="1"/>
</dbReference>
<reference evidence="2" key="1">
    <citation type="journal article" date="2014" name="Nat. Commun.">
        <title>The emerging biofuel crop Camelina sativa retains a highly undifferentiated hexaploid genome structure.</title>
        <authorList>
            <person name="Kagale S."/>
            <person name="Koh C."/>
            <person name="Nixon J."/>
            <person name="Bollina V."/>
            <person name="Clarke W.E."/>
            <person name="Tuteja R."/>
            <person name="Spillane C."/>
            <person name="Robinson S.J."/>
            <person name="Links M.G."/>
            <person name="Clarke C."/>
            <person name="Higgins E.E."/>
            <person name="Huebert T."/>
            <person name="Sharpe A.G."/>
            <person name="Parkin I.A."/>
        </authorList>
    </citation>
    <scope>NUCLEOTIDE SEQUENCE [LARGE SCALE GENOMIC DNA]</scope>
    <source>
        <strain evidence="2">cv. DH55</strain>
    </source>
</reference>
<evidence type="ECO:0000313" key="3">
    <source>
        <dbReference type="RefSeq" id="XP_010418593.1"/>
    </source>
</evidence>
<protein>
    <submittedName>
        <fullName evidence="3">Nucleolar GTP-binding protein 1</fullName>
    </submittedName>
</protein>
<dbReference type="PANTHER" id="PTHR45759">
    <property type="entry name" value="NUCLEOLAR GTP-BINDING PROTEIN 1"/>
    <property type="match status" value="1"/>
</dbReference>
<proteinExistence type="predicted"/>
<dbReference type="Gene3D" id="1.20.120.1190">
    <property type="match status" value="1"/>
</dbReference>
<dbReference type="GeneID" id="104704156"/>
<reference evidence="3" key="2">
    <citation type="submission" date="2025-08" db="UniProtKB">
        <authorList>
            <consortium name="RefSeq"/>
        </authorList>
    </citation>
    <scope>IDENTIFICATION</scope>
    <source>
        <tissue evidence="3">Leaf</tissue>
    </source>
</reference>
<dbReference type="Proteomes" id="UP000694864">
    <property type="component" value="Chromosome 1"/>
</dbReference>
<name>A0ABM0SZY3_CAMSA</name>
<accession>A0ABM0SZY3</accession>
<evidence type="ECO:0000259" key="1">
    <source>
        <dbReference type="Pfam" id="PF17835"/>
    </source>
</evidence>
<dbReference type="RefSeq" id="XP_010418593.1">
    <property type="nucleotide sequence ID" value="XM_010420291.2"/>
</dbReference>
<keyword evidence="2" id="KW-1185">Reference proteome</keyword>
<feature type="domain" description="NOG1 N-terminal helical" evidence="1">
    <location>
        <begin position="6"/>
        <end position="169"/>
    </location>
</feature>
<evidence type="ECO:0000313" key="2">
    <source>
        <dbReference type="Proteomes" id="UP000694864"/>
    </source>
</evidence>
<dbReference type="InterPro" id="IPR041623">
    <property type="entry name" value="NOG1_N"/>
</dbReference>
<organism evidence="2 3">
    <name type="scientific">Camelina sativa</name>
    <name type="common">False flax</name>
    <name type="synonym">Myagrum sativum</name>
    <dbReference type="NCBI Taxonomy" id="90675"/>
    <lineage>
        <taxon>Eukaryota</taxon>
        <taxon>Viridiplantae</taxon>
        <taxon>Streptophyta</taxon>
        <taxon>Embryophyta</taxon>
        <taxon>Tracheophyta</taxon>
        <taxon>Spermatophyta</taxon>
        <taxon>Magnoliopsida</taxon>
        <taxon>eudicotyledons</taxon>
        <taxon>Gunneridae</taxon>
        <taxon>Pentapetalae</taxon>
        <taxon>rosids</taxon>
        <taxon>malvids</taxon>
        <taxon>Brassicales</taxon>
        <taxon>Brassicaceae</taxon>
        <taxon>Camelineae</taxon>
        <taxon>Camelina</taxon>
    </lineage>
</organism>